<reference evidence="1" key="1">
    <citation type="submission" date="2025-08" db="UniProtKB">
        <authorList>
            <consortium name="Ensembl"/>
        </authorList>
    </citation>
    <scope>IDENTIFICATION</scope>
</reference>
<reference evidence="1" key="2">
    <citation type="submission" date="2025-09" db="UniProtKB">
        <authorList>
            <consortium name="Ensembl"/>
        </authorList>
    </citation>
    <scope>IDENTIFICATION</scope>
</reference>
<organism evidence="1 2">
    <name type="scientific">Salvator merianae</name>
    <name type="common">Argentine black and white tegu</name>
    <name type="synonym">Tupinambis merianae</name>
    <dbReference type="NCBI Taxonomy" id="96440"/>
    <lineage>
        <taxon>Eukaryota</taxon>
        <taxon>Metazoa</taxon>
        <taxon>Chordata</taxon>
        <taxon>Craniata</taxon>
        <taxon>Vertebrata</taxon>
        <taxon>Euteleostomi</taxon>
        <taxon>Lepidosauria</taxon>
        <taxon>Squamata</taxon>
        <taxon>Bifurcata</taxon>
        <taxon>Unidentata</taxon>
        <taxon>Episquamata</taxon>
        <taxon>Laterata</taxon>
        <taxon>Teiioidea</taxon>
        <taxon>Teiidae</taxon>
        <taxon>Salvator</taxon>
    </lineage>
</organism>
<sequence length="42" mass="4771">MPVSVCSYQKLLEKSKAWELEAPGGIATLLVYKLRTLIMFKN</sequence>
<name>A0A8D0BMH1_SALMN</name>
<dbReference type="AlphaFoldDB" id="A0A8D0BMH1"/>
<evidence type="ECO:0000313" key="2">
    <source>
        <dbReference type="Proteomes" id="UP000694421"/>
    </source>
</evidence>
<protein>
    <submittedName>
        <fullName evidence="1">Uncharacterized protein</fullName>
    </submittedName>
</protein>
<accession>A0A8D0BMH1</accession>
<dbReference type="Proteomes" id="UP000694421">
    <property type="component" value="Unplaced"/>
</dbReference>
<evidence type="ECO:0000313" key="1">
    <source>
        <dbReference type="Ensembl" id="ENSSMRP00000010633.1"/>
    </source>
</evidence>
<keyword evidence="2" id="KW-1185">Reference proteome</keyword>
<dbReference type="Ensembl" id="ENSSMRT00000012384.1">
    <property type="protein sequence ID" value="ENSSMRP00000010633.1"/>
    <property type="gene ID" value="ENSSMRG00000008418.1"/>
</dbReference>
<proteinExistence type="predicted"/>